<proteinExistence type="predicted"/>
<protein>
    <submittedName>
        <fullName evidence="3">Tripartite tricarboxylate transporter TctB family protein</fullName>
    </submittedName>
</protein>
<reference evidence="3 4" key="1">
    <citation type="journal article" date="2018" name="Int. J. Syst. Bacteriol.">
        <title>Oceaniradius stylonemae gen. nov., sp. nov., isolated from a red alga, Stylonema cornu-cervi.</title>
        <authorList>
            <person name="Jeong S."/>
        </authorList>
    </citation>
    <scope>NUCLEOTIDE SEQUENCE [LARGE SCALE GENOMIC DNA]</scope>
    <source>
        <strain evidence="3 4">StC1</strain>
    </source>
</reference>
<dbReference type="EMBL" id="QFWV02000004">
    <property type="protein sequence ID" value="RKF07411.1"/>
    <property type="molecule type" value="Genomic_DNA"/>
</dbReference>
<sequence length="178" mass="19419">MRRAPSPGRHWCSAAACHWRRHRRRRHKGGRIMKRFDRNEVIAALSMMAFGILWLVIGQGYAMGNSVRIGAGVFPVALSVILIALCGVLVLQARGAEHRPFGLHVRPMAFVLGGILFWALTVDVIGFLPATIVLVACCALAERASTWRSTLALTVGLCAFGYVVFIEGLNIPLSVIGE</sequence>
<comment type="caution">
    <text evidence="3">The sequence shown here is derived from an EMBL/GenBank/DDBJ whole genome shotgun (WGS) entry which is preliminary data.</text>
</comment>
<dbReference type="AlphaFoldDB" id="A0A3A8ANZ1"/>
<dbReference type="InterPro" id="IPR009936">
    <property type="entry name" value="DUF1468"/>
</dbReference>
<evidence type="ECO:0000313" key="4">
    <source>
        <dbReference type="Proteomes" id="UP000246132"/>
    </source>
</evidence>
<feature type="domain" description="DUF1468" evidence="2">
    <location>
        <begin position="42"/>
        <end position="173"/>
    </location>
</feature>
<dbReference type="Pfam" id="PF07331">
    <property type="entry name" value="TctB"/>
    <property type="match status" value="1"/>
</dbReference>
<name>A0A3A8ANZ1_9HYPH</name>
<feature type="transmembrane region" description="Helical" evidence="1">
    <location>
        <begin position="69"/>
        <end position="91"/>
    </location>
</feature>
<evidence type="ECO:0000313" key="3">
    <source>
        <dbReference type="EMBL" id="RKF07411.1"/>
    </source>
</evidence>
<evidence type="ECO:0000259" key="2">
    <source>
        <dbReference type="Pfam" id="PF07331"/>
    </source>
</evidence>
<keyword evidence="1" id="KW-0812">Transmembrane</keyword>
<keyword evidence="4" id="KW-1185">Reference proteome</keyword>
<feature type="transmembrane region" description="Helical" evidence="1">
    <location>
        <begin position="151"/>
        <end position="173"/>
    </location>
</feature>
<gene>
    <name evidence="3" type="ORF">DEM25_006300</name>
</gene>
<evidence type="ECO:0000256" key="1">
    <source>
        <dbReference type="SAM" id="Phobius"/>
    </source>
</evidence>
<organism evidence="3 4">
    <name type="scientific">Oceaniradius stylonematis</name>
    <dbReference type="NCBI Taxonomy" id="2184161"/>
    <lineage>
        <taxon>Bacteria</taxon>
        <taxon>Pseudomonadati</taxon>
        <taxon>Pseudomonadota</taxon>
        <taxon>Alphaproteobacteria</taxon>
        <taxon>Hyphomicrobiales</taxon>
        <taxon>Ahrensiaceae</taxon>
        <taxon>Oceaniradius</taxon>
    </lineage>
</organism>
<keyword evidence="1" id="KW-0472">Membrane</keyword>
<feature type="transmembrane region" description="Helical" evidence="1">
    <location>
        <begin position="41"/>
        <end position="63"/>
    </location>
</feature>
<accession>A0A3A8ANZ1</accession>
<keyword evidence="1" id="KW-1133">Transmembrane helix</keyword>
<dbReference type="Proteomes" id="UP000246132">
    <property type="component" value="Unassembled WGS sequence"/>
</dbReference>